<sequence>MFPSARLAFSVRISCSEATATIMSASCTWHGIRVRQHGKRALGIRERRVTVNLDRLTDGGLLTVASDGAPVAACSYVLPPAGGEARQALGA</sequence>
<organism evidence="1 2">
    <name type="scientific">Streptomyces dangxiongensis</name>
    <dbReference type="NCBI Taxonomy" id="1442032"/>
    <lineage>
        <taxon>Bacteria</taxon>
        <taxon>Bacillati</taxon>
        <taxon>Actinomycetota</taxon>
        <taxon>Actinomycetes</taxon>
        <taxon>Kitasatosporales</taxon>
        <taxon>Streptomycetaceae</taxon>
        <taxon>Streptomyces</taxon>
    </lineage>
</organism>
<keyword evidence="2" id="KW-1185">Reference proteome</keyword>
<name>A0A3G2JEB6_9ACTN</name>
<dbReference type="Proteomes" id="UP000268329">
    <property type="component" value="Chromosome"/>
</dbReference>
<accession>A0A3G2JEB6</accession>
<evidence type="ECO:0000313" key="1">
    <source>
        <dbReference type="EMBL" id="AYN38862.1"/>
    </source>
</evidence>
<dbReference type="EMBL" id="CP033073">
    <property type="protein sequence ID" value="AYN38862.1"/>
    <property type="molecule type" value="Genomic_DNA"/>
</dbReference>
<dbReference type="OrthoDB" id="3871421at2"/>
<dbReference type="AlphaFoldDB" id="A0A3G2JEB6"/>
<protein>
    <submittedName>
        <fullName evidence="1">Uncharacterized protein</fullName>
    </submittedName>
</protein>
<proteinExistence type="predicted"/>
<gene>
    <name evidence="1" type="ORF">D9753_07960</name>
</gene>
<dbReference type="KEGG" id="sdd:D9753_07960"/>
<reference evidence="1 2" key="1">
    <citation type="submission" date="2018-10" db="EMBL/GenBank/DDBJ databases">
        <title>The genome of Streptomyces dangxiongensis Z022.</title>
        <authorList>
            <person name="Zhang B."/>
        </authorList>
    </citation>
    <scope>NUCLEOTIDE SEQUENCE [LARGE SCALE GENOMIC DNA]</scope>
    <source>
        <strain evidence="1 2">Z022</strain>
    </source>
</reference>
<evidence type="ECO:0000313" key="2">
    <source>
        <dbReference type="Proteomes" id="UP000268329"/>
    </source>
</evidence>